<dbReference type="SUPFAM" id="SSF50037">
    <property type="entry name" value="C-terminal domain of transcriptional repressors"/>
    <property type="match status" value="2"/>
</dbReference>
<feature type="domain" description="Ferrous iron transporter FeoA-like" evidence="2">
    <location>
        <begin position="2"/>
        <end position="74"/>
    </location>
</feature>
<dbReference type="Pfam" id="PF04023">
    <property type="entry name" value="FeoA"/>
    <property type="match status" value="2"/>
</dbReference>
<evidence type="ECO:0000259" key="2">
    <source>
        <dbReference type="SMART" id="SM00899"/>
    </source>
</evidence>
<gene>
    <name evidence="3" type="ORF">FC32_GL002007</name>
</gene>
<evidence type="ECO:0000313" key="4">
    <source>
        <dbReference type="Proteomes" id="UP000051324"/>
    </source>
</evidence>
<dbReference type="STRING" id="1423724.FC32_GL002007"/>
<sequence length="159" mass="17685">MQKLSEVSQRGKYIVTAVSGDHQLKKRLNEMGMVRGKVITVITLNTHDSGLMIHFQGQRLALSEGIAVNIEVVGIEELAGQEIKPLSEIELKQSCLIAEIGGRKELKRRLMDMGLTQNTLVTLINTAPLGDPLEIKVRGYKLTLRKSEADLIKVRKIDL</sequence>
<dbReference type="PANTHER" id="PTHR42954">
    <property type="entry name" value="FE(2+) TRANSPORT PROTEIN A"/>
    <property type="match status" value="1"/>
</dbReference>
<dbReference type="PATRIC" id="fig|1423724.4.peg.2091"/>
<dbReference type="PANTHER" id="PTHR42954:SF2">
    <property type="entry name" value="FE(2+) TRANSPORT PROTEIN A"/>
    <property type="match status" value="1"/>
</dbReference>
<protein>
    <submittedName>
        <fullName evidence="3">Fe2+ transport system protein A</fullName>
    </submittedName>
</protein>
<dbReference type="RefSeq" id="WP_056957253.1">
    <property type="nucleotide sequence ID" value="NZ_AZFT01000031.1"/>
</dbReference>
<comment type="caution">
    <text evidence="3">The sequence shown here is derived from an EMBL/GenBank/DDBJ whole genome shotgun (WGS) entry which is preliminary data.</text>
</comment>
<dbReference type="InterPro" id="IPR008988">
    <property type="entry name" value="Transcriptional_repressor_C"/>
</dbReference>
<dbReference type="Proteomes" id="UP000051324">
    <property type="component" value="Unassembled WGS sequence"/>
</dbReference>
<dbReference type="GO" id="GO:0046914">
    <property type="term" value="F:transition metal ion binding"/>
    <property type="evidence" value="ECO:0007669"/>
    <property type="project" value="InterPro"/>
</dbReference>
<evidence type="ECO:0000256" key="1">
    <source>
        <dbReference type="ARBA" id="ARBA00023004"/>
    </source>
</evidence>
<dbReference type="AlphaFoldDB" id="A0A0R1TY21"/>
<keyword evidence="4" id="KW-1185">Reference proteome</keyword>
<feature type="domain" description="Ferrous iron transporter FeoA-like" evidence="2">
    <location>
        <begin position="84"/>
        <end position="156"/>
    </location>
</feature>
<dbReference type="Gene3D" id="2.30.30.90">
    <property type="match status" value="2"/>
</dbReference>
<accession>A0A0R1TY21</accession>
<dbReference type="InterPro" id="IPR052713">
    <property type="entry name" value="FeoA"/>
</dbReference>
<dbReference type="EMBL" id="AZFT01000031">
    <property type="protein sequence ID" value="KRL86153.1"/>
    <property type="molecule type" value="Genomic_DNA"/>
</dbReference>
<reference evidence="3 4" key="1">
    <citation type="journal article" date="2015" name="Genome Announc.">
        <title>Expanding the biotechnology potential of lactobacilli through comparative genomics of 213 strains and associated genera.</title>
        <authorList>
            <person name="Sun Z."/>
            <person name="Harris H.M."/>
            <person name="McCann A."/>
            <person name="Guo C."/>
            <person name="Argimon S."/>
            <person name="Zhang W."/>
            <person name="Yang X."/>
            <person name="Jeffery I.B."/>
            <person name="Cooney J.C."/>
            <person name="Kagawa T.F."/>
            <person name="Liu W."/>
            <person name="Song Y."/>
            <person name="Salvetti E."/>
            <person name="Wrobel A."/>
            <person name="Rasinkangas P."/>
            <person name="Parkhill J."/>
            <person name="Rea M.C."/>
            <person name="O'Sullivan O."/>
            <person name="Ritari J."/>
            <person name="Douillard F.P."/>
            <person name="Paul Ross R."/>
            <person name="Yang R."/>
            <person name="Briner A.E."/>
            <person name="Felis G.E."/>
            <person name="de Vos W.M."/>
            <person name="Barrangou R."/>
            <person name="Klaenhammer T.R."/>
            <person name="Caufield P.W."/>
            <person name="Cui Y."/>
            <person name="Zhang H."/>
            <person name="O'Toole P.W."/>
        </authorList>
    </citation>
    <scope>NUCLEOTIDE SEQUENCE [LARGE SCALE GENOMIC DNA]</scope>
    <source>
        <strain evidence="3 4">DSM 16634</strain>
    </source>
</reference>
<dbReference type="SMART" id="SM00899">
    <property type="entry name" value="FeoA"/>
    <property type="match status" value="2"/>
</dbReference>
<dbReference type="InterPro" id="IPR038157">
    <property type="entry name" value="FeoA_core_dom"/>
</dbReference>
<name>A0A0R1TY21_9LACO</name>
<proteinExistence type="predicted"/>
<organism evidence="3 4">
    <name type="scientific">Ligilactobacillus apodemi DSM 16634 = JCM 16172</name>
    <dbReference type="NCBI Taxonomy" id="1423724"/>
    <lineage>
        <taxon>Bacteria</taxon>
        <taxon>Bacillati</taxon>
        <taxon>Bacillota</taxon>
        <taxon>Bacilli</taxon>
        <taxon>Lactobacillales</taxon>
        <taxon>Lactobacillaceae</taxon>
        <taxon>Ligilactobacillus</taxon>
    </lineage>
</organism>
<dbReference type="eggNOG" id="COG1918">
    <property type="taxonomic scope" value="Bacteria"/>
</dbReference>
<dbReference type="InterPro" id="IPR007167">
    <property type="entry name" value="Fe-transptr_FeoA-like"/>
</dbReference>
<evidence type="ECO:0000313" key="3">
    <source>
        <dbReference type="EMBL" id="KRL86153.1"/>
    </source>
</evidence>
<keyword evidence="1" id="KW-0408">Iron</keyword>